<dbReference type="InterPro" id="IPR057326">
    <property type="entry name" value="KR_dom"/>
</dbReference>
<dbReference type="EMBL" id="JBHTEY010000004">
    <property type="protein sequence ID" value="MFC7616245.1"/>
    <property type="molecule type" value="Genomic_DNA"/>
</dbReference>
<sequence length="277" mass="28482">MTKFSARGSVVAVTGAARGIGRATAAAFRAAGARVAIGDLDGTAAAAAELGVAGFPLDVTDPASFAAFLDRVEADLGPLDVLVNNAGIMPTGSFADETPSMTARQVEVNVHGVLTGSRLAVARFRSRRRGHLINIASLAGVSGEAGLATYCGTKHFVVGFTEALHRELRDEGIHVTTVLPGVIDTELSRGASVPGWARRMACGTPEDVASAIVAVTGTPRARVAVPRSLGLALKALAPLPDRARFGITRALRLDRVASGADPSARAAYHRRITGDAA</sequence>
<evidence type="ECO:0000259" key="4">
    <source>
        <dbReference type="SMART" id="SM00822"/>
    </source>
</evidence>
<evidence type="ECO:0000313" key="5">
    <source>
        <dbReference type="EMBL" id="MFC7616245.1"/>
    </source>
</evidence>
<evidence type="ECO:0000256" key="1">
    <source>
        <dbReference type="ARBA" id="ARBA00006484"/>
    </source>
</evidence>
<dbReference type="SUPFAM" id="SSF51735">
    <property type="entry name" value="NAD(P)-binding Rossmann-fold domains"/>
    <property type="match status" value="1"/>
</dbReference>
<dbReference type="Gene3D" id="3.40.50.720">
    <property type="entry name" value="NAD(P)-binding Rossmann-like Domain"/>
    <property type="match status" value="1"/>
</dbReference>
<dbReference type="PRINTS" id="PR00080">
    <property type="entry name" value="SDRFAMILY"/>
</dbReference>
<gene>
    <name evidence="5" type="ORF">ACFQV2_24980</name>
</gene>
<dbReference type="PRINTS" id="PR00081">
    <property type="entry name" value="GDHRDH"/>
</dbReference>
<dbReference type="CDD" id="cd05233">
    <property type="entry name" value="SDR_c"/>
    <property type="match status" value="1"/>
</dbReference>
<comment type="caution">
    <text evidence="5">The sequence shown here is derived from an EMBL/GenBank/DDBJ whole genome shotgun (WGS) entry which is preliminary data.</text>
</comment>
<dbReference type="InterPro" id="IPR036291">
    <property type="entry name" value="NAD(P)-bd_dom_sf"/>
</dbReference>
<dbReference type="NCBIfam" id="NF005878">
    <property type="entry name" value="PRK07825.1"/>
    <property type="match status" value="1"/>
</dbReference>
<dbReference type="Proteomes" id="UP001596512">
    <property type="component" value="Unassembled WGS sequence"/>
</dbReference>
<comment type="similarity">
    <text evidence="1 3">Belongs to the short-chain dehydrogenases/reductases (SDR) family.</text>
</comment>
<dbReference type="PANTHER" id="PTHR24322:SF736">
    <property type="entry name" value="RETINOL DEHYDROGENASE 10"/>
    <property type="match status" value="1"/>
</dbReference>
<proteinExistence type="inferred from homology"/>
<keyword evidence="6" id="KW-1185">Reference proteome</keyword>
<keyword evidence="2" id="KW-0560">Oxidoreductase</keyword>
<protein>
    <submittedName>
        <fullName evidence="5">SDR family oxidoreductase</fullName>
    </submittedName>
</protein>
<name>A0ABW2TR01_9PSEU</name>
<reference evidence="6" key="1">
    <citation type="journal article" date="2019" name="Int. J. Syst. Evol. Microbiol.">
        <title>The Global Catalogue of Microorganisms (GCM) 10K type strain sequencing project: providing services to taxonomists for standard genome sequencing and annotation.</title>
        <authorList>
            <consortium name="The Broad Institute Genomics Platform"/>
            <consortium name="The Broad Institute Genome Sequencing Center for Infectious Disease"/>
            <person name="Wu L."/>
            <person name="Ma J."/>
        </authorList>
    </citation>
    <scope>NUCLEOTIDE SEQUENCE [LARGE SCALE GENOMIC DNA]</scope>
    <source>
        <strain evidence="6">JCM 17695</strain>
    </source>
</reference>
<dbReference type="InterPro" id="IPR020904">
    <property type="entry name" value="Sc_DH/Rdtase_CS"/>
</dbReference>
<feature type="domain" description="Ketoreductase" evidence="4">
    <location>
        <begin position="9"/>
        <end position="186"/>
    </location>
</feature>
<organism evidence="5 6">
    <name type="scientific">Actinokineospora soli</name>
    <dbReference type="NCBI Taxonomy" id="1048753"/>
    <lineage>
        <taxon>Bacteria</taxon>
        <taxon>Bacillati</taxon>
        <taxon>Actinomycetota</taxon>
        <taxon>Actinomycetes</taxon>
        <taxon>Pseudonocardiales</taxon>
        <taxon>Pseudonocardiaceae</taxon>
        <taxon>Actinokineospora</taxon>
    </lineage>
</organism>
<accession>A0ABW2TR01</accession>
<dbReference type="PANTHER" id="PTHR24322">
    <property type="entry name" value="PKSB"/>
    <property type="match status" value="1"/>
</dbReference>
<dbReference type="Pfam" id="PF00106">
    <property type="entry name" value="adh_short"/>
    <property type="match status" value="1"/>
</dbReference>
<evidence type="ECO:0000256" key="3">
    <source>
        <dbReference type="RuleBase" id="RU000363"/>
    </source>
</evidence>
<dbReference type="SMART" id="SM00822">
    <property type="entry name" value="PKS_KR"/>
    <property type="match status" value="1"/>
</dbReference>
<evidence type="ECO:0000256" key="2">
    <source>
        <dbReference type="ARBA" id="ARBA00023002"/>
    </source>
</evidence>
<dbReference type="InterPro" id="IPR002347">
    <property type="entry name" value="SDR_fam"/>
</dbReference>
<dbReference type="PROSITE" id="PS00061">
    <property type="entry name" value="ADH_SHORT"/>
    <property type="match status" value="1"/>
</dbReference>
<evidence type="ECO:0000313" key="6">
    <source>
        <dbReference type="Proteomes" id="UP001596512"/>
    </source>
</evidence>